<dbReference type="PANTHER" id="PTHR11061">
    <property type="entry name" value="RNA M5U METHYLTRANSFERASE"/>
    <property type="match status" value="1"/>
</dbReference>
<dbReference type="PROSITE" id="PS01230">
    <property type="entry name" value="TRMA_1"/>
    <property type="match status" value="1"/>
</dbReference>
<dbReference type="GO" id="GO:0008168">
    <property type="term" value="F:methyltransferase activity"/>
    <property type="evidence" value="ECO:0007669"/>
    <property type="project" value="UniProtKB-KW"/>
</dbReference>
<evidence type="ECO:0000313" key="6">
    <source>
        <dbReference type="EMBL" id="MCG7320996.1"/>
    </source>
</evidence>
<feature type="binding site" evidence="4">
    <location>
        <position position="268"/>
    </location>
    <ligand>
        <name>S-adenosyl-L-methionine</name>
        <dbReference type="ChEBI" id="CHEBI:59789"/>
    </ligand>
</feature>
<keyword evidence="3 4" id="KW-0949">S-adenosyl-L-methionine</keyword>
<keyword evidence="2 4" id="KW-0808">Transferase</keyword>
<comment type="caution">
    <text evidence="6">The sequence shown here is derived from an EMBL/GenBank/DDBJ whole genome shotgun (WGS) entry which is preliminary data.</text>
</comment>
<feature type="active site" evidence="5">
    <location>
        <position position="340"/>
    </location>
</feature>
<evidence type="ECO:0000256" key="2">
    <source>
        <dbReference type="ARBA" id="ARBA00022679"/>
    </source>
</evidence>
<dbReference type="PANTHER" id="PTHR11061:SF30">
    <property type="entry name" value="TRNA (URACIL(54)-C(5))-METHYLTRANSFERASE"/>
    <property type="match status" value="1"/>
</dbReference>
<dbReference type="RefSeq" id="WP_029210595.1">
    <property type="nucleotide sequence ID" value="NZ_DAMCTM010000008.1"/>
</dbReference>
<dbReference type="Proteomes" id="UP001521931">
    <property type="component" value="Unassembled WGS sequence"/>
</dbReference>
<dbReference type="InterPro" id="IPR029063">
    <property type="entry name" value="SAM-dependent_MTases_sf"/>
</dbReference>
<keyword evidence="7" id="KW-1185">Reference proteome</keyword>
<evidence type="ECO:0000256" key="5">
    <source>
        <dbReference type="PROSITE-ProRule" id="PRU10015"/>
    </source>
</evidence>
<dbReference type="GO" id="GO:0032259">
    <property type="term" value="P:methylation"/>
    <property type="evidence" value="ECO:0007669"/>
    <property type="project" value="UniProtKB-KW"/>
</dbReference>
<accession>A0ABS9PZD2</accession>
<feature type="binding site" evidence="4">
    <location>
        <position position="241"/>
    </location>
    <ligand>
        <name>S-adenosyl-L-methionine</name>
        <dbReference type="ChEBI" id="CHEBI:59789"/>
    </ligand>
</feature>
<reference evidence="6 7" key="1">
    <citation type="submission" date="2022-02" db="EMBL/GenBank/DDBJ databases">
        <title>Uncovering new skin microbiome diversity through culturing and metagenomics.</title>
        <authorList>
            <person name="Conlan S."/>
            <person name="Deming C."/>
            <person name="Nisc Comparative Sequencing Program N."/>
            <person name="Segre J.A."/>
        </authorList>
    </citation>
    <scope>NUCLEOTIDE SEQUENCE [LARGE SCALE GENOMIC DNA]</scope>
    <source>
        <strain evidence="6 7">ACRQZ</strain>
    </source>
</reference>
<feature type="binding site" evidence="4">
    <location>
        <position position="313"/>
    </location>
    <ligand>
        <name>S-adenosyl-L-methionine</name>
        <dbReference type="ChEBI" id="CHEBI:59789"/>
    </ligand>
</feature>
<dbReference type="InterPro" id="IPR030390">
    <property type="entry name" value="MeTrfase_TrmA_AS"/>
</dbReference>
<keyword evidence="1 4" id="KW-0489">Methyltransferase</keyword>
<dbReference type="Gene3D" id="3.40.50.150">
    <property type="entry name" value="Vaccinia Virus protein VP39"/>
    <property type="match status" value="1"/>
</dbReference>
<dbReference type="CDD" id="cd02440">
    <property type="entry name" value="AdoMet_MTases"/>
    <property type="match status" value="1"/>
</dbReference>
<protein>
    <submittedName>
        <fullName evidence="6">Methyltransferase domain-containing protein</fullName>
    </submittedName>
</protein>
<sequence length="384" mass="41408">MQCDYFDAGRCRSCTFMGVPYTEQLADKQRTVADVLAGHVPEDAWLDPRPSRESEFRNKAKLVVAGTTAAPTFGILDAGGAGVDLRGCGLYEPGLHEAALALAEVVPRLGLQPYDVRGRQGELKHLLVTHSPTGELMVRFVLRSTNQLGRLRRGVPVLLEALPQIRVLSANLQPRHAAVLEGDEEVLLSEADTLPMPVAGVTLHLGTRSFFQTNTSVAESLYAQAGDWVLDAQVGTLWDLYCGVGGFALHAADRACASGRSIQVLGIEVSPEAISSARRSADELGLGTARFIDGDATSLALEADSRPDLVVVNPPRRGIGGPLARWLEESPASTVIYSSCNPATLARDLADMPCWQVTAARLFDMFPQTAHAEVLVRLQRPRPR</sequence>
<dbReference type="PROSITE" id="PS51687">
    <property type="entry name" value="SAM_MT_RNA_M5U"/>
    <property type="match status" value="1"/>
</dbReference>
<dbReference type="InterPro" id="IPR010280">
    <property type="entry name" value="U5_MeTrfase_fam"/>
</dbReference>
<evidence type="ECO:0000313" key="7">
    <source>
        <dbReference type="Proteomes" id="UP001521931"/>
    </source>
</evidence>
<evidence type="ECO:0000256" key="1">
    <source>
        <dbReference type="ARBA" id="ARBA00022603"/>
    </source>
</evidence>
<evidence type="ECO:0000256" key="3">
    <source>
        <dbReference type="ARBA" id="ARBA00022691"/>
    </source>
</evidence>
<feature type="binding site" evidence="4">
    <location>
        <position position="212"/>
    </location>
    <ligand>
        <name>S-adenosyl-L-methionine</name>
        <dbReference type="ChEBI" id="CHEBI:59789"/>
    </ligand>
</feature>
<evidence type="ECO:0000256" key="4">
    <source>
        <dbReference type="PROSITE-ProRule" id="PRU01024"/>
    </source>
</evidence>
<dbReference type="EMBL" id="JAKRCV010000007">
    <property type="protein sequence ID" value="MCG7320996.1"/>
    <property type="molecule type" value="Genomic_DNA"/>
</dbReference>
<feature type="active site" description="Nucleophile" evidence="4">
    <location>
        <position position="340"/>
    </location>
</feature>
<proteinExistence type="inferred from homology"/>
<dbReference type="SUPFAM" id="SSF53335">
    <property type="entry name" value="S-adenosyl-L-methionine-dependent methyltransferases"/>
    <property type="match status" value="1"/>
</dbReference>
<dbReference type="Pfam" id="PF05958">
    <property type="entry name" value="tRNA_U5-meth_tr"/>
    <property type="match status" value="1"/>
</dbReference>
<dbReference type="Gene3D" id="2.40.50.1070">
    <property type="match status" value="1"/>
</dbReference>
<gene>
    <name evidence="6" type="ORF">MHL29_03675</name>
</gene>
<organism evidence="6 7">
    <name type="scientific">Arsenicicoccus bolidensis</name>
    <dbReference type="NCBI Taxonomy" id="229480"/>
    <lineage>
        <taxon>Bacteria</taxon>
        <taxon>Bacillati</taxon>
        <taxon>Actinomycetota</taxon>
        <taxon>Actinomycetes</taxon>
        <taxon>Micrococcales</taxon>
        <taxon>Intrasporangiaceae</taxon>
        <taxon>Arsenicicoccus</taxon>
    </lineage>
</organism>
<name>A0ABS9PZD2_9MICO</name>
<comment type="similarity">
    <text evidence="4">Belongs to the class I-like SAM-binding methyltransferase superfamily. RNA M5U methyltransferase family.</text>
</comment>